<dbReference type="EMBL" id="CP043329">
    <property type="protein sequence ID" value="QEK52458.1"/>
    <property type="molecule type" value="Genomic_DNA"/>
</dbReference>
<evidence type="ECO:0000259" key="1">
    <source>
        <dbReference type="Pfam" id="PF01551"/>
    </source>
</evidence>
<dbReference type="InterPro" id="IPR016047">
    <property type="entry name" value="M23ase_b-sheet_dom"/>
</dbReference>
<feature type="domain" description="M23ase beta-sheet core" evidence="1">
    <location>
        <begin position="30"/>
        <end position="140"/>
    </location>
</feature>
<dbReference type="KEGG" id="pej:FYC62_12940"/>
<name>A0A5C0VIB1_9SPHI</name>
<dbReference type="PANTHER" id="PTHR21666">
    <property type="entry name" value="PEPTIDASE-RELATED"/>
    <property type="match status" value="1"/>
</dbReference>
<dbReference type="CDD" id="cd12797">
    <property type="entry name" value="M23_peptidase"/>
    <property type="match status" value="1"/>
</dbReference>
<keyword evidence="3" id="KW-1185">Reference proteome</keyword>
<gene>
    <name evidence="2" type="ORF">FYC62_12940</name>
</gene>
<organism evidence="2 3">
    <name type="scientific">Pedobacter aquae</name>
    <dbReference type="NCBI Taxonomy" id="2605747"/>
    <lineage>
        <taxon>Bacteria</taxon>
        <taxon>Pseudomonadati</taxon>
        <taxon>Bacteroidota</taxon>
        <taxon>Sphingobacteriia</taxon>
        <taxon>Sphingobacteriales</taxon>
        <taxon>Sphingobacteriaceae</taxon>
        <taxon>Pedobacter</taxon>
    </lineage>
</organism>
<protein>
    <submittedName>
        <fullName evidence="2">M23 family metallopeptidase</fullName>
    </submittedName>
</protein>
<dbReference type="Proteomes" id="UP000323653">
    <property type="component" value="Chromosome"/>
</dbReference>
<reference evidence="2 3" key="1">
    <citation type="submission" date="2019-08" db="EMBL/GenBank/DDBJ databases">
        <title>Pedobacter sp. nov., isolated from Han river, South Korea.</title>
        <authorList>
            <person name="Lee D.-H."/>
            <person name="Kim Y.-S."/>
            <person name="Hwang E.-M."/>
            <person name="Le Tran T.C."/>
            <person name="Cha C.-J."/>
        </authorList>
    </citation>
    <scope>NUCLEOTIDE SEQUENCE [LARGE SCALE GENOMIC DNA]</scope>
    <source>
        <strain evidence="2 3">CJ43</strain>
    </source>
</reference>
<evidence type="ECO:0000313" key="2">
    <source>
        <dbReference type="EMBL" id="QEK52458.1"/>
    </source>
</evidence>
<dbReference type="GO" id="GO:0004222">
    <property type="term" value="F:metalloendopeptidase activity"/>
    <property type="evidence" value="ECO:0007669"/>
    <property type="project" value="TreeGrafter"/>
</dbReference>
<accession>A0A5C0VIB1</accession>
<dbReference type="InterPro" id="IPR011055">
    <property type="entry name" value="Dup_hybrid_motif"/>
</dbReference>
<dbReference type="AlphaFoldDB" id="A0A5C0VIB1"/>
<proteinExistence type="predicted"/>
<dbReference type="RefSeq" id="WP_149075240.1">
    <property type="nucleotide sequence ID" value="NZ_CP043329.1"/>
</dbReference>
<dbReference type="SUPFAM" id="SSF51261">
    <property type="entry name" value="Duplicated hybrid motif"/>
    <property type="match status" value="1"/>
</dbReference>
<dbReference type="Pfam" id="PF01551">
    <property type="entry name" value="Peptidase_M23"/>
    <property type="match status" value="1"/>
</dbReference>
<evidence type="ECO:0000313" key="3">
    <source>
        <dbReference type="Proteomes" id="UP000323653"/>
    </source>
</evidence>
<sequence>MKIAKSNAVNVNGGRFGANVRTRIDGTTKPHWGTDLYAEVNTPVYSIDDGVVVRIVNDHSPGQSNGPNDFGNFVEIETHLPNGNIKRILYAHLNSTNLVVGDSISSQTQIGLSGRTGNAKNVPNPHVHVQVKMNGIKVNPELFLEAEFDDLGSSINLPCN</sequence>
<dbReference type="PANTHER" id="PTHR21666:SF270">
    <property type="entry name" value="MUREIN HYDROLASE ACTIVATOR ENVC"/>
    <property type="match status" value="1"/>
</dbReference>
<dbReference type="Gene3D" id="2.70.70.10">
    <property type="entry name" value="Glucose Permease (Domain IIA)"/>
    <property type="match status" value="1"/>
</dbReference>
<dbReference type="InterPro" id="IPR050570">
    <property type="entry name" value="Cell_wall_metabolism_enzyme"/>
</dbReference>